<feature type="chain" id="PRO_5043350445" description="DUF4283 domain-containing protein" evidence="1">
    <location>
        <begin position="18"/>
        <end position="288"/>
    </location>
</feature>
<reference evidence="4 5" key="1">
    <citation type="submission" date="2021-09" db="EMBL/GenBank/DDBJ databases">
        <title>Genomic insights and catalytic innovation underlie evolution of tropane alkaloids biosynthesis.</title>
        <authorList>
            <person name="Wang Y.-J."/>
            <person name="Tian T."/>
            <person name="Huang J.-P."/>
            <person name="Huang S.-X."/>
        </authorList>
    </citation>
    <scope>NUCLEOTIDE SEQUENCE [LARGE SCALE GENOMIC DNA]</scope>
    <source>
        <strain evidence="4">KIB-2018</strain>
        <tissue evidence="4">Leaf</tissue>
    </source>
</reference>
<comment type="caution">
    <text evidence="4">The sequence shown here is derived from an EMBL/GenBank/DDBJ whole genome shotgun (WGS) entry which is preliminary data.</text>
</comment>
<name>A0AAV8SQ83_9ROSI</name>
<dbReference type="InterPro" id="IPR025836">
    <property type="entry name" value="Zn_knuckle_CX2CX4HX4C"/>
</dbReference>
<dbReference type="AlphaFoldDB" id="A0AAV8SQ83"/>
<evidence type="ECO:0000259" key="3">
    <source>
        <dbReference type="Pfam" id="PF14392"/>
    </source>
</evidence>
<dbReference type="PANTHER" id="PTHR31286">
    <property type="entry name" value="GLYCINE-RICH CELL WALL STRUCTURAL PROTEIN 1.8-LIKE"/>
    <property type="match status" value="1"/>
</dbReference>
<protein>
    <recommendedName>
        <fullName evidence="6">DUF4283 domain-containing protein</fullName>
    </recommendedName>
</protein>
<evidence type="ECO:0000313" key="5">
    <source>
        <dbReference type="Proteomes" id="UP001159364"/>
    </source>
</evidence>
<evidence type="ECO:0000313" key="4">
    <source>
        <dbReference type="EMBL" id="KAJ8754119.1"/>
    </source>
</evidence>
<dbReference type="EMBL" id="JAIWQS010000009">
    <property type="protein sequence ID" value="KAJ8754119.1"/>
    <property type="molecule type" value="Genomic_DNA"/>
</dbReference>
<keyword evidence="5" id="KW-1185">Reference proteome</keyword>
<proteinExistence type="predicted"/>
<evidence type="ECO:0008006" key="6">
    <source>
        <dbReference type="Google" id="ProtNLM"/>
    </source>
</evidence>
<feature type="domain" description="Zinc knuckle CX2CX4HX4C" evidence="3">
    <location>
        <begin position="153"/>
        <end position="179"/>
    </location>
</feature>
<evidence type="ECO:0000256" key="1">
    <source>
        <dbReference type="SAM" id="SignalP"/>
    </source>
</evidence>
<feature type="domain" description="DUF4283" evidence="2">
    <location>
        <begin position="36"/>
        <end position="103"/>
    </location>
</feature>
<dbReference type="PANTHER" id="PTHR31286:SF153">
    <property type="entry name" value="DUF4283 DOMAIN PROTEIN"/>
    <property type="match status" value="1"/>
</dbReference>
<dbReference type="Proteomes" id="UP001159364">
    <property type="component" value="Linkage Group LG09"/>
</dbReference>
<organism evidence="4 5">
    <name type="scientific">Erythroxylum novogranatense</name>
    <dbReference type="NCBI Taxonomy" id="1862640"/>
    <lineage>
        <taxon>Eukaryota</taxon>
        <taxon>Viridiplantae</taxon>
        <taxon>Streptophyta</taxon>
        <taxon>Embryophyta</taxon>
        <taxon>Tracheophyta</taxon>
        <taxon>Spermatophyta</taxon>
        <taxon>Magnoliopsida</taxon>
        <taxon>eudicotyledons</taxon>
        <taxon>Gunneridae</taxon>
        <taxon>Pentapetalae</taxon>
        <taxon>rosids</taxon>
        <taxon>fabids</taxon>
        <taxon>Malpighiales</taxon>
        <taxon>Erythroxylaceae</taxon>
        <taxon>Erythroxylum</taxon>
    </lineage>
</organism>
<dbReference type="InterPro" id="IPR025558">
    <property type="entry name" value="DUF4283"/>
</dbReference>
<accession>A0AAV8SQ83</accession>
<sequence>MLIFLISLFNFIESGLQKLSIREKEDAEFIISSEDIQREEINFELCFLWRPMRGAYIKPTGENNLYIIQFYHQVDLKRMLAGGPWSFNKYILLVHQWKEGEDPVNIDFTHTDVWAQFHGLPLGFASEALARNIGNLMGTYLEYDSANRRTDPMEIMFSYERLPLVCYLCSIIGHSETNYLKLLERSEEEHCREWPKEIQAEVRARNAQKSVQWKRDPGNDFGVDFATNPAPKFFPSVARNPHRIGNNFHIILKRYYRHPLPLLDQTWATFLLILVETNLNCRDLMLFQ</sequence>
<gene>
    <name evidence="4" type="ORF">K2173_002017</name>
</gene>
<keyword evidence="1" id="KW-0732">Signal</keyword>
<evidence type="ECO:0000259" key="2">
    <source>
        <dbReference type="Pfam" id="PF14111"/>
    </source>
</evidence>
<dbReference type="InterPro" id="IPR040256">
    <property type="entry name" value="At4g02000-like"/>
</dbReference>
<dbReference type="Pfam" id="PF14111">
    <property type="entry name" value="DUF4283"/>
    <property type="match status" value="1"/>
</dbReference>
<dbReference type="Pfam" id="PF14392">
    <property type="entry name" value="zf-CCHC_4"/>
    <property type="match status" value="1"/>
</dbReference>
<feature type="signal peptide" evidence="1">
    <location>
        <begin position="1"/>
        <end position="17"/>
    </location>
</feature>